<proteinExistence type="predicted"/>
<accession>A0A397SGC3</accession>
<dbReference type="EMBL" id="QKYT01000607">
    <property type="protein sequence ID" value="RIA83017.1"/>
    <property type="molecule type" value="Genomic_DNA"/>
</dbReference>
<evidence type="ECO:0000313" key="2">
    <source>
        <dbReference type="Proteomes" id="UP000265703"/>
    </source>
</evidence>
<dbReference type="AlphaFoldDB" id="A0A397SGC3"/>
<sequence length="109" mass="12254">MRIENHNLQRDALAAASPFFPSAGKSNYVVAIAQHFSTLTNFDEALEMFGVHFIKQNITGNVINETKLKASIKAAQSERDRIDLLLSKYLEDTSISQSERAIDSRREVL</sequence>
<dbReference type="Proteomes" id="UP000265703">
    <property type="component" value="Unassembled WGS sequence"/>
</dbReference>
<reference evidence="1 2" key="1">
    <citation type="submission" date="2018-06" db="EMBL/GenBank/DDBJ databases">
        <title>Comparative genomics reveals the genomic features of Rhizophagus irregularis, R. cerebriforme, R. diaphanum and Gigaspora rosea, and their symbiotic lifestyle signature.</title>
        <authorList>
            <person name="Morin E."/>
            <person name="San Clemente H."/>
            <person name="Chen E.C.H."/>
            <person name="De La Providencia I."/>
            <person name="Hainaut M."/>
            <person name="Kuo A."/>
            <person name="Kohler A."/>
            <person name="Murat C."/>
            <person name="Tang N."/>
            <person name="Roy S."/>
            <person name="Loubradou J."/>
            <person name="Henrissat B."/>
            <person name="Grigoriev I.V."/>
            <person name="Corradi N."/>
            <person name="Roux C."/>
            <person name="Martin F.M."/>
        </authorList>
    </citation>
    <scope>NUCLEOTIDE SEQUENCE [LARGE SCALE GENOMIC DNA]</scope>
    <source>
        <strain evidence="1 2">DAOM 227022</strain>
    </source>
</reference>
<protein>
    <submittedName>
        <fullName evidence="1">Uncharacterized protein</fullName>
    </submittedName>
</protein>
<gene>
    <name evidence="1" type="ORF">C1645_834441</name>
</gene>
<name>A0A397SGC3_9GLOM</name>
<organism evidence="1 2">
    <name type="scientific">Glomus cerebriforme</name>
    <dbReference type="NCBI Taxonomy" id="658196"/>
    <lineage>
        <taxon>Eukaryota</taxon>
        <taxon>Fungi</taxon>
        <taxon>Fungi incertae sedis</taxon>
        <taxon>Mucoromycota</taxon>
        <taxon>Glomeromycotina</taxon>
        <taxon>Glomeromycetes</taxon>
        <taxon>Glomerales</taxon>
        <taxon>Glomeraceae</taxon>
        <taxon>Glomus</taxon>
    </lineage>
</organism>
<dbReference type="OrthoDB" id="2446528at2759"/>
<comment type="caution">
    <text evidence="1">The sequence shown here is derived from an EMBL/GenBank/DDBJ whole genome shotgun (WGS) entry which is preliminary data.</text>
</comment>
<keyword evidence="2" id="KW-1185">Reference proteome</keyword>
<evidence type="ECO:0000313" key="1">
    <source>
        <dbReference type="EMBL" id="RIA83017.1"/>
    </source>
</evidence>